<dbReference type="Gene3D" id="3.30.870.10">
    <property type="entry name" value="Endonuclease Chain A"/>
    <property type="match status" value="2"/>
</dbReference>
<dbReference type="PANTHER" id="PTHR21248:SF12">
    <property type="entry name" value="CARDIOLIPIN SYNTHASE C"/>
    <property type="match status" value="1"/>
</dbReference>
<evidence type="ECO:0000259" key="2">
    <source>
        <dbReference type="PROSITE" id="PS50035"/>
    </source>
</evidence>
<dbReference type="InterPro" id="IPR001736">
    <property type="entry name" value="PLipase_D/transphosphatidylase"/>
</dbReference>
<dbReference type="GO" id="GO:0030572">
    <property type="term" value="F:phosphatidyltransferase activity"/>
    <property type="evidence" value="ECO:0007669"/>
    <property type="project" value="UniProtKB-ARBA"/>
</dbReference>
<keyword evidence="1" id="KW-0812">Transmembrane</keyword>
<dbReference type="InterPro" id="IPR025202">
    <property type="entry name" value="PLD-like_dom"/>
</dbReference>
<proteinExistence type="predicted"/>
<sequence>MGKSIKTWLLRFLFIIGAVLFYEIVGALVPFVHTKSVSEEYKNSVSTEEFYQVDQVKDRAAVIETNQEALDVRLSMFEEAKESIVLSTFDMREGECTKEILASLVQAADRGVKVQILVDGMYGLLHMGGRSIFYAAGENKNIEIRFYNTPNLIAPWTMNGRMHDKYILIDNKLLLMGGRNTFDYFLGEYPNQSTGYDREVLVYHKSGKKEEQSAVTQVRKYFNGVWDRSECKTVFDKTPKWKEKDVIKWKEQFTAIYKNGKMDIVKWDYEKGTVPIEHASFVSNPTHIYSKEPYVWYRLSALMKQAKGKVLIQSPYAVFSQEMYDGMKEIAQNVPGSVLLINSVAVGDNFVASSDYIHNWEKVCDTNLVVKEYFGSWSSHGKSLLVDDDISAVGSYNFDMRSTYVDTETMLVIHGREFNKKLSKKISVMEKASLTRKKDGSYEKKDDVKKREISDNKRKLFWFTSRLIQPFRYLA</sequence>
<keyword evidence="1" id="KW-0472">Membrane</keyword>
<dbReference type="PROSITE" id="PS50035">
    <property type="entry name" value="PLD"/>
    <property type="match status" value="2"/>
</dbReference>
<accession>A0A6L5Y2Q1</accession>
<reference evidence="3 4" key="1">
    <citation type="submission" date="2019-08" db="EMBL/GenBank/DDBJ databases">
        <title>In-depth cultivation of the pig gut microbiome towards novel bacterial diversity and tailored functional studies.</title>
        <authorList>
            <person name="Wylensek D."/>
            <person name="Hitch T.C.A."/>
            <person name="Clavel T."/>
        </authorList>
    </citation>
    <scope>NUCLEOTIDE SEQUENCE [LARGE SCALE GENOMIC DNA]</scope>
    <source>
        <strain evidence="3 4">WCA-693-APC-MOT-I</strain>
    </source>
</reference>
<feature type="domain" description="PLD phosphodiesterase" evidence="2">
    <location>
        <begin position="375"/>
        <end position="402"/>
    </location>
</feature>
<gene>
    <name evidence="3" type="ORF">FYJ58_12240</name>
</gene>
<name>A0A6L5Y2Q1_9FIRM</name>
<dbReference type="AlphaFoldDB" id="A0A6L5Y2Q1"/>
<comment type="caution">
    <text evidence="3">The sequence shown here is derived from an EMBL/GenBank/DDBJ whole genome shotgun (WGS) entry which is preliminary data.</text>
</comment>
<dbReference type="Pfam" id="PF13091">
    <property type="entry name" value="PLDc_2"/>
    <property type="match status" value="2"/>
</dbReference>
<keyword evidence="1" id="KW-1133">Transmembrane helix</keyword>
<dbReference type="Proteomes" id="UP000482209">
    <property type="component" value="Unassembled WGS sequence"/>
</dbReference>
<dbReference type="RefSeq" id="WP_154520032.1">
    <property type="nucleotide sequence ID" value="NZ_VUMT01000023.1"/>
</dbReference>
<evidence type="ECO:0000256" key="1">
    <source>
        <dbReference type="SAM" id="Phobius"/>
    </source>
</evidence>
<evidence type="ECO:0000313" key="3">
    <source>
        <dbReference type="EMBL" id="MSS64638.1"/>
    </source>
</evidence>
<feature type="domain" description="PLD phosphodiesterase" evidence="2">
    <location>
        <begin position="158"/>
        <end position="180"/>
    </location>
</feature>
<dbReference type="SMART" id="SM00155">
    <property type="entry name" value="PLDc"/>
    <property type="match status" value="2"/>
</dbReference>
<dbReference type="EMBL" id="VUMT01000023">
    <property type="protein sequence ID" value="MSS64638.1"/>
    <property type="molecule type" value="Genomic_DNA"/>
</dbReference>
<dbReference type="SUPFAM" id="SSF56024">
    <property type="entry name" value="Phospholipase D/nuclease"/>
    <property type="match status" value="2"/>
</dbReference>
<organism evidence="3 4">
    <name type="scientific">Velocimicrobium porci</name>
    <dbReference type="NCBI Taxonomy" id="2606634"/>
    <lineage>
        <taxon>Bacteria</taxon>
        <taxon>Bacillati</taxon>
        <taxon>Bacillota</taxon>
        <taxon>Clostridia</taxon>
        <taxon>Lachnospirales</taxon>
        <taxon>Lachnospiraceae</taxon>
        <taxon>Velocimicrobium</taxon>
    </lineage>
</organism>
<keyword evidence="4" id="KW-1185">Reference proteome</keyword>
<dbReference type="GO" id="GO:0032049">
    <property type="term" value="P:cardiolipin biosynthetic process"/>
    <property type="evidence" value="ECO:0007669"/>
    <property type="project" value="UniProtKB-ARBA"/>
</dbReference>
<protein>
    <submittedName>
        <fullName evidence="3">Phospholipase D family protein</fullName>
    </submittedName>
</protein>
<dbReference type="CDD" id="cd09113">
    <property type="entry name" value="PLDc_ymdC_like_2"/>
    <property type="match status" value="1"/>
</dbReference>
<evidence type="ECO:0000313" key="4">
    <source>
        <dbReference type="Proteomes" id="UP000482209"/>
    </source>
</evidence>
<dbReference type="PANTHER" id="PTHR21248">
    <property type="entry name" value="CARDIOLIPIN SYNTHASE"/>
    <property type="match status" value="1"/>
</dbReference>
<feature type="transmembrane region" description="Helical" evidence="1">
    <location>
        <begin position="12"/>
        <end position="32"/>
    </location>
</feature>